<reference evidence="2 3" key="1">
    <citation type="submission" date="2018-11" db="EMBL/GenBank/DDBJ databases">
        <title>Trebonia kvetii gen.nov., sp.nov., a novel acidophilic actinobacterium, and proposal of the new actinobacterial family Treboniaceae fam. nov.</title>
        <authorList>
            <person name="Rapoport D."/>
            <person name="Sagova-Mareckova M."/>
            <person name="Sedlacek I."/>
            <person name="Provaznik J."/>
            <person name="Kralova S."/>
            <person name="Pavlinic D."/>
            <person name="Benes V."/>
            <person name="Kopecky J."/>
        </authorList>
    </citation>
    <scope>NUCLEOTIDE SEQUENCE [LARGE SCALE GENOMIC DNA]</scope>
    <source>
        <strain evidence="2 3">15Tr583</strain>
    </source>
</reference>
<evidence type="ECO:0000313" key="2">
    <source>
        <dbReference type="EMBL" id="TVZ01775.1"/>
    </source>
</evidence>
<evidence type="ECO:0008006" key="4">
    <source>
        <dbReference type="Google" id="ProtNLM"/>
    </source>
</evidence>
<accession>A0A6P2BUJ8</accession>
<organism evidence="2 3">
    <name type="scientific">Trebonia kvetii</name>
    <dbReference type="NCBI Taxonomy" id="2480626"/>
    <lineage>
        <taxon>Bacteria</taxon>
        <taxon>Bacillati</taxon>
        <taxon>Actinomycetota</taxon>
        <taxon>Actinomycetes</taxon>
        <taxon>Streptosporangiales</taxon>
        <taxon>Treboniaceae</taxon>
        <taxon>Trebonia</taxon>
    </lineage>
</organism>
<comment type="caution">
    <text evidence="2">The sequence shown here is derived from an EMBL/GenBank/DDBJ whole genome shotgun (WGS) entry which is preliminary data.</text>
</comment>
<proteinExistence type="predicted"/>
<sequence length="195" mass="18421">MIGTGTRRVLLAAAGCLLLASCGAAKTSTAPPGANPAGTSSAASSAAIPAAANPAATTTAATPAATAAAAEAGGSGMTACGLVTEQDASTALGRPAGRGTAGGSSALSECIYDGGALIVSMKTDGKALYDKSRAQAKAKGVPDVPGIGDSAFKAGTDKFCTLLFIKGTTLVSVLFGGTGAQDAAVAVAKTAAAKL</sequence>
<evidence type="ECO:0000313" key="3">
    <source>
        <dbReference type="Proteomes" id="UP000460272"/>
    </source>
</evidence>
<dbReference type="Proteomes" id="UP000460272">
    <property type="component" value="Unassembled WGS sequence"/>
</dbReference>
<dbReference type="EMBL" id="RPFW01000006">
    <property type="protein sequence ID" value="TVZ01775.1"/>
    <property type="molecule type" value="Genomic_DNA"/>
</dbReference>
<protein>
    <recommendedName>
        <fullName evidence="4">DUF3558 domain-containing protein</fullName>
    </recommendedName>
</protein>
<name>A0A6P2BUJ8_9ACTN</name>
<feature type="signal peptide" evidence="1">
    <location>
        <begin position="1"/>
        <end position="25"/>
    </location>
</feature>
<evidence type="ECO:0000256" key="1">
    <source>
        <dbReference type="SAM" id="SignalP"/>
    </source>
</evidence>
<feature type="chain" id="PRO_5027116503" description="DUF3558 domain-containing protein" evidence="1">
    <location>
        <begin position="26"/>
        <end position="195"/>
    </location>
</feature>
<keyword evidence="1" id="KW-0732">Signal</keyword>
<dbReference type="PROSITE" id="PS51257">
    <property type="entry name" value="PROKAR_LIPOPROTEIN"/>
    <property type="match status" value="1"/>
</dbReference>
<gene>
    <name evidence="2" type="ORF">EAS64_30435</name>
</gene>
<keyword evidence="3" id="KW-1185">Reference proteome</keyword>
<dbReference type="AlphaFoldDB" id="A0A6P2BUJ8"/>
<dbReference type="RefSeq" id="WP_145858629.1">
    <property type="nucleotide sequence ID" value="NZ_RPFW01000006.1"/>
</dbReference>